<dbReference type="OMA" id="NEANDHS"/>
<dbReference type="Proteomes" id="UP000075243">
    <property type="component" value="Unassembled WGS sequence"/>
</dbReference>
<gene>
    <name evidence="1" type="ORF">KK1_036749</name>
</gene>
<evidence type="ECO:0000313" key="2">
    <source>
        <dbReference type="Proteomes" id="UP000075243"/>
    </source>
</evidence>
<evidence type="ECO:0000313" key="1">
    <source>
        <dbReference type="EMBL" id="KYP41871.1"/>
    </source>
</evidence>
<dbReference type="PANTHER" id="PTHR27006:SF586">
    <property type="entry name" value="CYSTEINE-RICH RECEPTOR-LIKE PROTEIN KINASE 10"/>
    <property type="match status" value="1"/>
</dbReference>
<dbReference type="InterPro" id="IPR011009">
    <property type="entry name" value="Kinase-like_dom_sf"/>
</dbReference>
<protein>
    <submittedName>
        <fullName evidence="1">Cysteine-rich receptor-like protein kinase 31</fullName>
    </submittedName>
</protein>
<dbReference type="STRING" id="3821.A0A151RH63"/>
<reference evidence="1" key="1">
    <citation type="journal article" date="2012" name="Nat. Biotechnol.">
        <title>Draft genome sequence of pigeonpea (Cajanus cajan), an orphan legume crop of resource-poor farmers.</title>
        <authorList>
            <person name="Varshney R.K."/>
            <person name="Chen W."/>
            <person name="Li Y."/>
            <person name="Bharti A.K."/>
            <person name="Saxena R.K."/>
            <person name="Schlueter J.A."/>
            <person name="Donoghue M.T."/>
            <person name="Azam S."/>
            <person name="Fan G."/>
            <person name="Whaley A.M."/>
            <person name="Farmer A.D."/>
            <person name="Sheridan J."/>
            <person name="Iwata A."/>
            <person name="Tuteja R."/>
            <person name="Penmetsa R.V."/>
            <person name="Wu W."/>
            <person name="Upadhyaya H.D."/>
            <person name="Yang S.P."/>
            <person name="Shah T."/>
            <person name="Saxena K.B."/>
            <person name="Michael T."/>
            <person name="McCombie W.R."/>
            <person name="Yang B."/>
            <person name="Zhang G."/>
            <person name="Yang H."/>
            <person name="Wang J."/>
            <person name="Spillane C."/>
            <person name="Cook D.R."/>
            <person name="May G.D."/>
            <person name="Xu X."/>
            <person name="Jackson S.A."/>
        </authorList>
    </citation>
    <scope>NUCLEOTIDE SEQUENCE [LARGE SCALE GENOMIC DNA]</scope>
</reference>
<accession>A0A151RH63</accession>
<keyword evidence="2" id="KW-1185">Reference proteome</keyword>
<keyword evidence="1" id="KW-0675">Receptor</keyword>
<dbReference type="PANTHER" id="PTHR27006">
    <property type="entry name" value="PROMASTIGOTE SURFACE ANTIGEN PROTEIN PSA"/>
    <property type="match status" value="1"/>
</dbReference>
<proteinExistence type="predicted"/>
<sequence>MSPKYVMEEIFSFKSDVYAFSVLLLEIISGKRNNVEWPLNLVRHAWELWKQALALDILDPTLSESFIENEALRCIHVGLLCVEECVGDRPNISEIIPLLTNEAATFPLPKRPTFYHGKMFNEKYNPYDINEIYSNNGLTISDDIDGR</sequence>
<organism evidence="1 2">
    <name type="scientific">Cajanus cajan</name>
    <name type="common">Pigeon pea</name>
    <name type="synonym">Cajanus indicus</name>
    <dbReference type="NCBI Taxonomy" id="3821"/>
    <lineage>
        <taxon>Eukaryota</taxon>
        <taxon>Viridiplantae</taxon>
        <taxon>Streptophyta</taxon>
        <taxon>Embryophyta</taxon>
        <taxon>Tracheophyta</taxon>
        <taxon>Spermatophyta</taxon>
        <taxon>Magnoliopsida</taxon>
        <taxon>eudicotyledons</taxon>
        <taxon>Gunneridae</taxon>
        <taxon>Pentapetalae</taxon>
        <taxon>rosids</taxon>
        <taxon>fabids</taxon>
        <taxon>Fabales</taxon>
        <taxon>Fabaceae</taxon>
        <taxon>Papilionoideae</taxon>
        <taxon>50 kb inversion clade</taxon>
        <taxon>NPAAA clade</taxon>
        <taxon>indigoferoid/millettioid clade</taxon>
        <taxon>Phaseoleae</taxon>
        <taxon>Cajanus</taxon>
    </lineage>
</organism>
<dbReference type="AlphaFoldDB" id="A0A151RH63"/>
<keyword evidence="1" id="KW-0418">Kinase</keyword>
<dbReference type="Gramene" id="C.cajan_33823.t">
    <property type="protein sequence ID" value="C.cajan_33823.t"/>
    <property type="gene ID" value="C.cajan_33823"/>
</dbReference>
<dbReference type="GO" id="GO:0016301">
    <property type="term" value="F:kinase activity"/>
    <property type="evidence" value="ECO:0007669"/>
    <property type="project" value="UniProtKB-KW"/>
</dbReference>
<dbReference type="Gene3D" id="1.10.510.10">
    <property type="entry name" value="Transferase(Phosphotransferase) domain 1"/>
    <property type="match status" value="1"/>
</dbReference>
<dbReference type="SUPFAM" id="SSF56112">
    <property type="entry name" value="Protein kinase-like (PK-like)"/>
    <property type="match status" value="1"/>
</dbReference>
<keyword evidence="1" id="KW-0808">Transferase</keyword>
<dbReference type="EMBL" id="KQ483748">
    <property type="protein sequence ID" value="KYP41871.1"/>
    <property type="molecule type" value="Genomic_DNA"/>
</dbReference>
<name>A0A151RH63_CAJCA</name>